<organism evidence="1 2">
    <name type="scientific">Sphingomonas tagetis</name>
    <dbReference type="NCBI Taxonomy" id="2949092"/>
    <lineage>
        <taxon>Bacteria</taxon>
        <taxon>Pseudomonadati</taxon>
        <taxon>Pseudomonadota</taxon>
        <taxon>Alphaproteobacteria</taxon>
        <taxon>Sphingomonadales</taxon>
        <taxon>Sphingomonadaceae</taxon>
        <taxon>Sphingomonas</taxon>
    </lineage>
</organism>
<reference evidence="1" key="1">
    <citation type="submission" date="2022-05" db="EMBL/GenBank/DDBJ databases">
        <title>Sphingomonas sp. strain MG17 Genome sequencing and assembly.</title>
        <authorList>
            <person name="Kim I."/>
        </authorList>
    </citation>
    <scope>NUCLEOTIDE SEQUENCE</scope>
    <source>
        <strain evidence="1">MG17</strain>
    </source>
</reference>
<dbReference type="NCBIfam" id="TIGR02017">
    <property type="entry name" value="hutG_amidohyd"/>
    <property type="match status" value="1"/>
</dbReference>
<dbReference type="InterPro" id="IPR007709">
    <property type="entry name" value="N-FG_amidohydro"/>
</dbReference>
<dbReference type="RefSeq" id="WP_254293160.1">
    <property type="nucleotide sequence ID" value="NZ_JAMLDX010000007.1"/>
</dbReference>
<dbReference type="EMBL" id="JAMLDX010000007">
    <property type="protein sequence ID" value="MCP3731000.1"/>
    <property type="molecule type" value="Genomic_DNA"/>
</dbReference>
<accession>A0A9X2HQZ4</accession>
<evidence type="ECO:0000313" key="1">
    <source>
        <dbReference type="EMBL" id="MCP3731000.1"/>
    </source>
</evidence>
<protein>
    <submittedName>
        <fullName evidence="1">N-formylglutamate deformylase</fullName>
        <ecNumber evidence="1">3.5.1.68</ecNumber>
    </submittedName>
</protein>
<comment type="caution">
    <text evidence="1">The sequence shown here is derived from an EMBL/GenBank/DDBJ whole genome shotgun (WGS) entry which is preliminary data.</text>
</comment>
<keyword evidence="1" id="KW-0378">Hydrolase</keyword>
<dbReference type="AlphaFoldDB" id="A0A9X2HQZ4"/>
<name>A0A9X2HQZ4_9SPHN</name>
<keyword evidence="2" id="KW-1185">Reference proteome</keyword>
<evidence type="ECO:0000313" key="2">
    <source>
        <dbReference type="Proteomes" id="UP001139451"/>
    </source>
</evidence>
<dbReference type="GO" id="GO:0050129">
    <property type="term" value="F:N-formylglutamate deformylase activity"/>
    <property type="evidence" value="ECO:0007669"/>
    <property type="project" value="UniProtKB-EC"/>
</dbReference>
<dbReference type="Pfam" id="PF05013">
    <property type="entry name" value="FGase"/>
    <property type="match status" value="1"/>
</dbReference>
<dbReference type="Proteomes" id="UP001139451">
    <property type="component" value="Unassembled WGS sequence"/>
</dbReference>
<gene>
    <name evidence="1" type="primary">hutG</name>
    <name evidence="1" type="ORF">M9978_11215</name>
</gene>
<proteinExistence type="predicted"/>
<dbReference type="EC" id="3.5.1.68" evidence="1"/>
<dbReference type="InterPro" id="IPR010247">
    <property type="entry name" value="HutG_amidohyd"/>
</dbReference>
<sequence length="268" mass="29685">MSWLEIHRGDAPLVVAFPHTGTELPPELADAFVSPWLARKDADWWVDRLYGFARELGATTVRTRLSRSVIDCNRDPSGMSLYPGQTTTGLCPTETFDGEPLYPGETPDQAEIDRRRAAYFDPYHAALDAELYQLREANPRVVLYDAHSIRSHVPRLFDGELPQFNIGTNGGQTCDPALTEAVTAICAASGMSHVLDGRFRGGWTTRHYGRPADGIHAIQMELAMRGYLTEPERPGLDNWPTPPDPDPAILPTLRCVLDACLAFAKDPQ</sequence>
<dbReference type="SUPFAM" id="SSF53187">
    <property type="entry name" value="Zn-dependent exopeptidases"/>
    <property type="match status" value="1"/>
</dbReference>
<dbReference type="Gene3D" id="3.40.630.40">
    <property type="entry name" value="Zn-dependent exopeptidases"/>
    <property type="match status" value="1"/>
</dbReference>